<feature type="transmembrane region" description="Helical" evidence="5">
    <location>
        <begin position="483"/>
        <end position="504"/>
    </location>
</feature>
<keyword evidence="4" id="KW-0967">Endosome</keyword>
<dbReference type="STRING" id="53326.A0A016TLJ3"/>
<dbReference type="GO" id="GO:0031902">
    <property type="term" value="C:late endosome membrane"/>
    <property type="evidence" value="ECO:0007669"/>
    <property type="project" value="TreeGrafter"/>
</dbReference>
<dbReference type="Gene3D" id="1.20.140.150">
    <property type="match status" value="1"/>
</dbReference>
<evidence type="ECO:0000256" key="2">
    <source>
        <dbReference type="ARBA" id="ARBA00004603"/>
    </source>
</evidence>
<keyword evidence="5" id="KW-0812">Transmembrane</keyword>
<dbReference type="GO" id="GO:0045022">
    <property type="term" value="P:early endosome to late endosome transport"/>
    <property type="evidence" value="ECO:0007669"/>
    <property type="project" value="InterPro"/>
</dbReference>
<feature type="transmembrane region" description="Helical" evidence="5">
    <location>
        <begin position="432"/>
        <end position="452"/>
    </location>
</feature>
<dbReference type="AlphaFoldDB" id="A0A016TLJ3"/>
<dbReference type="OrthoDB" id="5831864at2759"/>
<name>A0A016TLJ3_9BILA</name>
<keyword evidence="5" id="KW-0472">Membrane</keyword>
<keyword evidence="5" id="KW-1133">Transmembrane helix</keyword>
<reference evidence="8" key="1">
    <citation type="journal article" date="2015" name="Nat. Genet.">
        <title>The genome and transcriptome of the zoonotic hookworm Ancylostoma ceylanicum identify infection-specific gene families.</title>
        <authorList>
            <person name="Schwarz E.M."/>
            <person name="Hu Y."/>
            <person name="Antoshechkin I."/>
            <person name="Miller M.M."/>
            <person name="Sternberg P.W."/>
            <person name="Aroian R.V."/>
        </authorList>
    </citation>
    <scope>NUCLEOTIDE SEQUENCE</scope>
    <source>
        <strain evidence="8">HY135</strain>
    </source>
</reference>
<comment type="similarity">
    <text evidence="3">Belongs to the WD repeat WDR91 family.</text>
</comment>
<protein>
    <recommendedName>
        <fullName evidence="6">ARMC9 CTLH-like domain-containing protein</fullName>
    </recommendedName>
</protein>
<dbReference type="GO" id="GO:0141039">
    <property type="term" value="F:phosphatidylinositol 3-kinase inhibitor activity"/>
    <property type="evidence" value="ECO:0007669"/>
    <property type="project" value="InterPro"/>
</dbReference>
<keyword evidence="8" id="KW-1185">Reference proteome</keyword>
<proteinExistence type="inferred from homology"/>
<feature type="transmembrane region" description="Helical" evidence="5">
    <location>
        <begin position="400"/>
        <end position="420"/>
    </location>
</feature>
<evidence type="ECO:0000259" key="6">
    <source>
        <dbReference type="Pfam" id="PF23138"/>
    </source>
</evidence>
<dbReference type="PANTHER" id="PTHR13083:SF3">
    <property type="entry name" value="WD REPEAT-CONTAINING PROTEIN 91"/>
    <property type="match status" value="1"/>
</dbReference>
<dbReference type="Proteomes" id="UP000024635">
    <property type="component" value="Unassembled WGS sequence"/>
</dbReference>
<dbReference type="Pfam" id="PF23138">
    <property type="entry name" value="CTLH_Armc9"/>
    <property type="match status" value="1"/>
</dbReference>
<dbReference type="InterPro" id="IPR039724">
    <property type="entry name" value="WDR91"/>
</dbReference>
<dbReference type="PANTHER" id="PTHR13083">
    <property type="entry name" value="WD REPEAT-CONTAINING PROTEIN 91"/>
    <property type="match status" value="1"/>
</dbReference>
<gene>
    <name evidence="7" type="primary">Acey_s0093.g2634</name>
    <name evidence="7" type="synonym">Acey-clc-3</name>
    <name evidence="7" type="ORF">Y032_0093g2634</name>
</gene>
<evidence type="ECO:0000256" key="3">
    <source>
        <dbReference type="ARBA" id="ARBA00006128"/>
    </source>
</evidence>
<evidence type="ECO:0000256" key="1">
    <source>
        <dbReference type="ARBA" id="ARBA00004412"/>
    </source>
</evidence>
<evidence type="ECO:0000313" key="7">
    <source>
        <dbReference type="EMBL" id="EYC03517.1"/>
    </source>
</evidence>
<organism evidence="7 8">
    <name type="scientific">Ancylostoma ceylanicum</name>
    <dbReference type="NCBI Taxonomy" id="53326"/>
    <lineage>
        <taxon>Eukaryota</taxon>
        <taxon>Metazoa</taxon>
        <taxon>Ecdysozoa</taxon>
        <taxon>Nematoda</taxon>
        <taxon>Chromadorea</taxon>
        <taxon>Rhabditida</taxon>
        <taxon>Rhabditina</taxon>
        <taxon>Rhabditomorpha</taxon>
        <taxon>Strongyloidea</taxon>
        <taxon>Ancylostomatidae</taxon>
        <taxon>Ancylostomatinae</taxon>
        <taxon>Ancylostoma</taxon>
    </lineage>
</organism>
<dbReference type="GO" id="GO:0051898">
    <property type="term" value="P:negative regulation of phosphatidylinositol 3-kinase/protein kinase B signal transduction"/>
    <property type="evidence" value="ECO:0007669"/>
    <property type="project" value="InterPro"/>
</dbReference>
<evidence type="ECO:0000313" key="8">
    <source>
        <dbReference type="Proteomes" id="UP000024635"/>
    </source>
</evidence>
<dbReference type="InterPro" id="IPR056327">
    <property type="entry name" value="ARMC9_CTLH-like_dom"/>
</dbReference>
<feature type="transmembrane region" description="Helical" evidence="5">
    <location>
        <begin position="309"/>
        <end position="327"/>
    </location>
</feature>
<comment type="caution">
    <text evidence="7">The sequence shown here is derived from an EMBL/GenBank/DDBJ whole genome shotgun (WGS) entry which is preliminary data.</text>
</comment>
<sequence>MYPRRSTTQSLPVEDSALQCGGAVFVGGPMRKPSHCNMFWSQRYPLFQLFKWIHHVYLRYIRNCYGWRVHNHRFASEGTPPFSWIVQYTQGFRSGYQVDKFVADSLSAVDNLDIDTLKSLWDLWKSKVFNSLSGENARLTIVYETDMYRLYLVKCMENKRMDKCNQFFLKCAALTQNNPAWTEWFAFPYHPKPEACQAFRKYYSHEWREIFVISLHNFVRIAVQSSPRSHLVQMVELLSEESESMNSLDRSHGANFAMMNPFEDELMDDFAVIAQCSGTMKMSASKPSLKAFFKNLTKPTLMQFSGQQVFAWIILLLGTGILVSSFTSDFWSTHTRFNQHDALQMHRGILKQCVTTRTYGNCHMRLSSVLQRLRWFFDDYDLYPNRMLTYRHSPTQTFEVVIAGLLISSITMACAVVVTGPFCCQKCRVSTTFIVLLTGVCVGTACFVYWQANLEGQTFTLQHTPIHDLFSYEYGHERSILSWSFYMAVASACLFCLSAVLLCISSRVGDEFTGDMIATV</sequence>
<evidence type="ECO:0000256" key="5">
    <source>
        <dbReference type="SAM" id="Phobius"/>
    </source>
</evidence>
<evidence type="ECO:0000256" key="4">
    <source>
        <dbReference type="ARBA" id="ARBA00022753"/>
    </source>
</evidence>
<accession>A0A016TLJ3</accession>
<feature type="domain" description="ARMC9 CTLH-like" evidence="6">
    <location>
        <begin position="110"/>
        <end position="224"/>
    </location>
</feature>
<comment type="subcellular location">
    <subcellularLocation>
        <location evidence="1">Early endosome</location>
    </subcellularLocation>
    <subcellularLocation>
        <location evidence="2">Late endosome</location>
    </subcellularLocation>
</comment>
<dbReference type="GO" id="GO:0031901">
    <property type="term" value="C:early endosome membrane"/>
    <property type="evidence" value="ECO:0007669"/>
    <property type="project" value="TreeGrafter"/>
</dbReference>
<dbReference type="EMBL" id="JARK01001429">
    <property type="protein sequence ID" value="EYC03517.1"/>
    <property type="molecule type" value="Genomic_DNA"/>
</dbReference>